<organism evidence="2 3">
    <name type="scientific">Acidithiobacillus thiooxidans</name>
    <name type="common">Thiobacillus thiooxidans</name>
    <dbReference type="NCBI Taxonomy" id="930"/>
    <lineage>
        <taxon>Bacteria</taxon>
        <taxon>Pseudomonadati</taxon>
        <taxon>Pseudomonadota</taxon>
        <taxon>Acidithiobacillia</taxon>
        <taxon>Acidithiobacillales</taxon>
        <taxon>Acidithiobacillaceae</taxon>
        <taxon>Acidithiobacillus</taxon>
    </lineage>
</organism>
<evidence type="ECO:0000313" key="3">
    <source>
        <dbReference type="Proteomes" id="UP000095008"/>
    </source>
</evidence>
<gene>
    <name evidence="2" type="ORF">A6M23_11970</name>
</gene>
<accession>A0A1C2IS21</accession>
<reference evidence="2" key="1">
    <citation type="journal article" date="2016" name="Int. J. Mol. Sci.">
        <title>Comparative genomics of the extreme acidophile Acidithiobacillus thiooxidans reveals intraspecific divergence and niche adaptation.</title>
        <authorList>
            <person name="Zhang X."/>
            <person name="Feng X."/>
            <person name="Tao J."/>
            <person name="Ma L."/>
            <person name="Xiao Y."/>
            <person name="Liang Y."/>
            <person name="Liu X."/>
            <person name="Yin H."/>
        </authorList>
    </citation>
    <scope>NUCLEOTIDE SEQUENCE [LARGE SCALE GENOMIC DNA]</scope>
    <source>
        <strain evidence="2">DXS-W</strain>
    </source>
</reference>
<protein>
    <submittedName>
        <fullName evidence="2">Uncharacterized protein</fullName>
    </submittedName>
</protein>
<feature type="transmembrane region" description="Helical" evidence="1">
    <location>
        <begin position="12"/>
        <end position="34"/>
    </location>
</feature>
<evidence type="ECO:0000256" key="1">
    <source>
        <dbReference type="SAM" id="Phobius"/>
    </source>
</evidence>
<dbReference type="GeneID" id="60696705"/>
<name>A0A1C2IS21_ACITH</name>
<dbReference type="RefSeq" id="WP_065975070.1">
    <property type="nucleotide sequence ID" value="NZ_LWRY01000135.1"/>
</dbReference>
<feature type="transmembrane region" description="Helical" evidence="1">
    <location>
        <begin position="54"/>
        <end position="72"/>
    </location>
</feature>
<keyword evidence="1" id="KW-1133">Transmembrane helix</keyword>
<evidence type="ECO:0000313" key="2">
    <source>
        <dbReference type="EMBL" id="OCX71410.1"/>
    </source>
</evidence>
<comment type="caution">
    <text evidence="2">The sequence shown here is derived from an EMBL/GenBank/DDBJ whole genome shotgun (WGS) entry which is preliminary data.</text>
</comment>
<keyword evidence="1" id="KW-0472">Membrane</keyword>
<dbReference type="Proteomes" id="UP000095008">
    <property type="component" value="Unassembled WGS sequence"/>
</dbReference>
<sequence>MIHEKSSFGQVMTAIHQVMVALLLVMQTLINYLFSKAAWVMHYLSGYLHVNKDHLILFLAVVGLWYLAIQFLKMVGSLFSGSVSHGDPAPDPERQWINHRLYQDGKGANVAGGDGESSP</sequence>
<keyword evidence="3" id="KW-1185">Reference proteome</keyword>
<keyword evidence="1" id="KW-0812">Transmembrane</keyword>
<dbReference type="EMBL" id="LWRY01000135">
    <property type="protein sequence ID" value="OCX71410.1"/>
    <property type="molecule type" value="Genomic_DNA"/>
</dbReference>
<dbReference type="AlphaFoldDB" id="A0A1C2IS21"/>
<proteinExistence type="predicted"/>